<keyword evidence="3" id="KW-0964">Secreted</keyword>
<comment type="subcellular location">
    <subcellularLocation>
        <location evidence="1">Secreted</location>
    </subcellularLocation>
</comment>
<dbReference type="InterPro" id="IPR054030">
    <property type="entry name" value="Gp5_Vgr_C"/>
</dbReference>
<dbReference type="AlphaFoldDB" id="A0A0K1EDB3"/>
<proteinExistence type="inferred from homology"/>
<dbReference type="PANTHER" id="PTHR32305:SF15">
    <property type="entry name" value="PROTEIN RHSA-RELATED"/>
    <property type="match status" value="1"/>
</dbReference>
<dbReference type="OrthoDB" id="5490478at2"/>
<evidence type="ECO:0000313" key="7">
    <source>
        <dbReference type="EMBL" id="AKT38839.1"/>
    </source>
</evidence>
<dbReference type="InterPro" id="IPR006531">
    <property type="entry name" value="Gp5/Vgr_OB"/>
</dbReference>
<dbReference type="GO" id="GO:0005576">
    <property type="term" value="C:extracellular region"/>
    <property type="evidence" value="ECO:0007669"/>
    <property type="project" value="UniProtKB-SubCell"/>
</dbReference>
<organism evidence="7 8">
    <name type="scientific">Chondromyces crocatus</name>
    <dbReference type="NCBI Taxonomy" id="52"/>
    <lineage>
        <taxon>Bacteria</taxon>
        <taxon>Pseudomonadati</taxon>
        <taxon>Myxococcota</taxon>
        <taxon>Polyangia</taxon>
        <taxon>Polyangiales</taxon>
        <taxon>Polyangiaceae</taxon>
        <taxon>Chondromyces</taxon>
    </lineage>
</organism>
<comment type="similarity">
    <text evidence="2">Belongs to the VgrG protein family.</text>
</comment>
<dbReference type="Gene3D" id="2.40.50.230">
    <property type="entry name" value="Gp5 N-terminal domain"/>
    <property type="match status" value="1"/>
</dbReference>
<dbReference type="Gene3D" id="3.55.50.10">
    <property type="entry name" value="Baseplate protein-like domains"/>
    <property type="match status" value="1"/>
</dbReference>
<keyword evidence="8" id="KW-1185">Reference proteome</keyword>
<evidence type="ECO:0000259" key="5">
    <source>
        <dbReference type="Pfam" id="PF04717"/>
    </source>
</evidence>
<dbReference type="InterPro" id="IPR017847">
    <property type="entry name" value="T6SS_RhsGE_Vgr_subset"/>
</dbReference>
<dbReference type="STRING" id="52.CMC5_029850"/>
<feature type="domain" description="Gp5/Type VI secretion system Vgr C-terminal trimerisation" evidence="6">
    <location>
        <begin position="517"/>
        <end position="628"/>
    </location>
</feature>
<dbReference type="Proteomes" id="UP000067626">
    <property type="component" value="Chromosome"/>
</dbReference>
<dbReference type="InterPro" id="IPR037026">
    <property type="entry name" value="Vgr_OB-fold_dom_sf"/>
</dbReference>
<dbReference type="InterPro" id="IPR050708">
    <property type="entry name" value="T6SS_VgrG/RHS"/>
</dbReference>
<feature type="region of interest" description="Disordered" evidence="4">
    <location>
        <begin position="751"/>
        <end position="782"/>
    </location>
</feature>
<dbReference type="EMBL" id="CP012159">
    <property type="protein sequence ID" value="AKT38839.1"/>
    <property type="molecule type" value="Genomic_DNA"/>
</dbReference>
<evidence type="ECO:0000256" key="4">
    <source>
        <dbReference type="SAM" id="MobiDB-lite"/>
    </source>
</evidence>
<dbReference type="SUPFAM" id="SSF69349">
    <property type="entry name" value="Phage fibre proteins"/>
    <property type="match status" value="1"/>
</dbReference>
<reference evidence="7 8" key="1">
    <citation type="submission" date="2015-07" db="EMBL/GenBank/DDBJ databases">
        <title>Genome analysis of myxobacterium Chondromyces crocatus Cm c5 reveals a high potential for natural compound synthesis and the genetic basis for the loss of fruiting body formation.</title>
        <authorList>
            <person name="Zaburannyi N."/>
            <person name="Bunk B."/>
            <person name="Maier J."/>
            <person name="Overmann J."/>
            <person name="Mueller R."/>
        </authorList>
    </citation>
    <scope>NUCLEOTIDE SEQUENCE [LARGE SCALE GENOMIC DNA]</scope>
    <source>
        <strain evidence="7 8">Cm c5</strain>
    </source>
</reference>
<dbReference type="NCBIfam" id="TIGR03361">
    <property type="entry name" value="VI_Rhs_Vgr"/>
    <property type="match status" value="1"/>
</dbReference>
<dbReference type="Pfam" id="PF04717">
    <property type="entry name" value="Phage_base_V"/>
    <property type="match status" value="1"/>
</dbReference>
<dbReference type="RefSeq" id="WP_050431020.1">
    <property type="nucleotide sequence ID" value="NZ_CP012159.1"/>
</dbReference>
<dbReference type="NCBIfam" id="TIGR01646">
    <property type="entry name" value="vgr_GE"/>
    <property type="match status" value="1"/>
</dbReference>
<dbReference type="SUPFAM" id="SSF69255">
    <property type="entry name" value="gp5 N-terminal domain-like"/>
    <property type="match status" value="1"/>
</dbReference>
<evidence type="ECO:0000313" key="8">
    <source>
        <dbReference type="Proteomes" id="UP000067626"/>
    </source>
</evidence>
<evidence type="ECO:0000256" key="1">
    <source>
        <dbReference type="ARBA" id="ARBA00004613"/>
    </source>
</evidence>
<dbReference type="InterPro" id="IPR006533">
    <property type="entry name" value="T6SS_Vgr_RhsGE"/>
</dbReference>
<name>A0A0K1EDB3_CHOCO</name>
<dbReference type="SUPFAM" id="SSF69279">
    <property type="entry name" value="Phage tail proteins"/>
    <property type="match status" value="2"/>
</dbReference>
<accession>A0A0K1EDB3</accession>
<dbReference type="PANTHER" id="PTHR32305">
    <property type="match status" value="1"/>
</dbReference>
<dbReference type="KEGG" id="ccro:CMC5_029850"/>
<sequence>MSLGSVLVVTMEFESVSWDVQDEEASRGAAFAAFGHDFRLSLGGLPEADITVVAFRLTEAIQALYEAEVLFFLRTEADGDPLVDALGRGARLTLPSEGQDRVVHGVVGDVALVSAHADRRVYVARIMPRLWRLTMVTDTRVFQSMTVPQIVAEVLGAHGIAHTARLSRTHASRRYCLQYGETDFAFVARLLAEEGIAFWFEHPAGADQGESEVLVLADSEAFYQPLSPMDRLTFRPDAGALEGSGGDVLALRLLRRVAPGAVTLRTYDHQRAAPTLWRQVPTPEPASVPTRLGGVLSVAVEARGAAGGPLEDYDPHGHHQELELSASAAATRLAQHRALASTVAGTTVCRQLVPGRTFTVVGHEVLEERERLAVVRVVHHGKSLIGAAFRYRNELLAVPSGVLCRPPYPPRRVVQVVESAVVVGSEGQEIEPDHLGCVRVQFHWDRHGKNDERSSCWIRVLQPWAGPTYGFQFTPRLGMEVLVSFVGGDPDQPVILGCLPNPANAPPYPLPEHATRSGIRTQSSPGSVAGHNELMFEDRQGSETVMLRAQRNHQEVVLNDQHVSVGRDQEETVGQDRSVKVGGVDALRVDGSRRVEVGEVSSTVVGGDEYSSVGGQRFQRVEGGAQLTVGAELGFKVGEGLNLYVGTSMISDATVQTSGALRLVGTEMVRVQSSKGIELTCGSSVVSISPEGITLRAARVRVEAVKEEITLQRGETQLRVGEAMEVESATVRLTTSSAALTLDQSAELLGNPVKLKGPGNAQRSRPDSVEATPGQARFKVDPPPGHVGPLVLVIATPSGEVVERETDGNHEVVLDGVEGDRFELVEVRIPGGDRLQHQPHEA</sequence>
<protein>
    <submittedName>
        <fullName evidence="7">Uncharacterized protein</fullName>
    </submittedName>
</protein>
<feature type="domain" description="Gp5/Type VI secretion system Vgr protein OB-fold" evidence="5">
    <location>
        <begin position="431"/>
        <end position="499"/>
    </location>
</feature>
<dbReference type="Pfam" id="PF05954">
    <property type="entry name" value="Phage_GPD"/>
    <property type="match status" value="1"/>
</dbReference>
<dbReference type="Gene3D" id="4.10.220.110">
    <property type="match status" value="1"/>
</dbReference>
<evidence type="ECO:0000256" key="2">
    <source>
        <dbReference type="ARBA" id="ARBA00005558"/>
    </source>
</evidence>
<dbReference type="Gene3D" id="2.30.110.50">
    <property type="match status" value="1"/>
</dbReference>
<dbReference type="Pfam" id="PF22178">
    <property type="entry name" value="Gp5_trimer_C"/>
    <property type="match status" value="1"/>
</dbReference>
<evidence type="ECO:0000259" key="6">
    <source>
        <dbReference type="Pfam" id="PF22178"/>
    </source>
</evidence>
<gene>
    <name evidence="7" type="ORF">CMC5_029850</name>
</gene>
<evidence type="ECO:0000256" key="3">
    <source>
        <dbReference type="ARBA" id="ARBA00022525"/>
    </source>
</evidence>